<keyword evidence="2" id="KW-0812">Transmembrane</keyword>
<sequence length="337" mass="34688">MLCPVALHDELVELRAEVGPQVFDDPVAFRAAFDDFVPEGSATTGEVSLLVGAIATGALQRLVEQLDLGVDPSTAIAMQGDLLARDRGTTETSGARWALSALAHALGVVPVDLVLTRPTPGPEATPTAGRPSSSDAPADPGPTRPVAPPVTVPAPPPPVATHVISEPTPSVEPPSATARRRANPLLLAVAAALAVVAVVAIALLVLRDDDSSAGEADDDTGTATAGESAGDEEILAQTDLETDGATSRLQLVRNGTDVEVVLLADEGGDYVEVDRQPSPCPYLDASFDAGIEAEGGNEFFYGWQTRGNEGFGGYGQVQAGDGVLIVYEVDAPCPTER</sequence>
<protein>
    <submittedName>
        <fullName evidence="3">Uncharacterized protein</fullName>
    </submittedName>
</protein>
<comment type="caution">
    <text evidence="3">The sequence shown here is derived from an EMBL/GenBank/DDBJ whole genome shotgun (WGS) entry which is preliminary data.</text>
</comment>
<dbReference type="Proteomes" id="UP000245507">
    <property type="component" value="Unassembled WGS sequence"/>
</dbReference>
<reference evidence="3 4" key="1">
    <citation type="submission" date="2018-05" db="EMBL/GenBank/DDBJ databases">
        <title>Nocardioides silvaticus genome.</title>
        <authorList>
            <person name="Li C."/>
            <person name="Wang G."/>
        </authorList>
    </citation>
    <scope>NUCLEOTIDE SEQUENCE [LARGE SCALE GENOMIC DNA]</scope>
    <source>
        <strain evidence="3 4">CCTCC AB 2018079</strain>
    </source>
</reference>
<evidence type="ECO:0000313" key="4">
    <source>
        <dbReference type="Proteomes" id="UP000245507"/>
    </source>
</evidence>
<organism evidence="3 4">
    <name type="scientific">Nocardioides silvaticus</name>
    <dbReference type="NCBI Taxonomy" id="2201891"/>
    <lineage>
        <taxon>Bacteria</taxon>
        <taxon>Bacillati</taxon>
        <taxon>Actinomycetota</taxon>
        <taxon>Actinomycetes</taxon>
        <taxon>Propionibacteriales</taxon>
        <taxon>Nocardioidaceae</taxon>
        <taxon>Nocardioides</taxon>
    </lineage>
</organism>
<feature type="region of interest" description="Disordered" evidence="1">
    <location>
        <begin position="117"/>
        <end position="176"/>
    </location>
</feature>
<keyword evidence="2" id="KW-0472">Membrane</keyword>
<gene>
    <name evidence="3" type="ORF">DJ010_03980</name>
</gene>
<dbReference type="AlphaFoldDB" id="A0A316TJX2"/>
<feature type="transmembrane region" description="Helical" evidence="2">
    <location>
        <begin position="185"/>
        <end position="206"/>
    </location>
</feature>
<feature type="region of interest" description="Disordered" evidence="1">
    <location>
        <begin position="211"/>
        <end position="233"/>
    </location>
</feature>
<keyword evidence="4" id="KW-1185">Reference proteome</keyword>
<evidence type="ECO:0000256" key="1">
    <source>
        <dbReference type="SAM" id="MobiDB-lite"/>
    </source>
</evidence>
<proteinExistence type="predicted"/>
<evidence type="ECO:0000313" key="3">
    <source>
        <dbReference type="EMBL" id="PWN04780.1"/>
    </source>
</evidence>
<keyword evidence="2" id="KW-1133">Transmembrane helix</keyword>
<dbReference type="EMBL" id="QGDD01000001">
    <property type="protein sequence ID" value="PWN04780.1"/>
    <property type="molecule type" value="Genomic_DNA"/>
</dbReference>
<name>A0A316TJX2_9ACTN</name>
<accession>A0A316TJX2</accession>
<feature type="compositionally biased region" description="Pro residues" evidence="1">
    <location>
        <begin position="139"/>
        <end position="159"/>
    </location>
</feature>
<feature type="compositionally biased region" description="Acidic residues" evidence="1">
    <location>
        <begin position="211"/>
        <end position="220"/>
    </location>
</feature>
<evidence type="ECO:0000256" key="2">
    <source>
        <dbReference type="SAM" id="Phobius"/>
    </source>
</evidence>
<feature type="compositionally biased region" description="Low complexity" evidence="1">
    <location>
        <begin position="117"/>
        <end position="138"/>
    </location>
</feature>